<comment type="caution">
    <text evidence="2">The sequence shown here is derived from an EMBL/GenBank/DDBJ whole genome shotgun (WGS) entry which is preliminary data.</text>
</comment>
<accession>A0A6V7U7X5</accession>
<dbReference type="InterPro" id="IPR011333">
    <property type="entry name" value="SKP1/BTB/POZ_sf"/>
</dbReference>
<gene>
    <name evidence="2" type="ORF">MENT_LOCUS9529</name>
</gene>
<dbReference type="InterPro" id="IPR000210">
    <property type="entry name" value="BTB/POZ_dom"/>
</dbReference>
<dbReference type="SUPFAM" id="SSF54695">
    <property type="entry name" value="POZ domain"/>
    <property type="match status" value="1"/>
</dbReference>
<dbReference type="Proteomes" id="UP000580250">
    <property type="component" value="Unassembled WGS sequence"/>
</dbReference>
<evidence type="ECO:0000259" key="1">
    <source>
        <dbReference type="PROSITE" id="PS50097"/>
    </source>
</evidence>
<proteinExistence type="predicted"/>
<dbReference type="EMBL" id="CAJEWN010000042">
    <property type="protein sequence ID" value="CAD2148943.1"/>
    <property type="molecule type" value="Genomic_DNA"/>
</dbReference>
<dbReference type="AlphaFoldDB" id="A0A6V7U7X5"/>
<dbReference type="OrthoDB" id="5830191at2759"/>
<dbReference type="Gene3D" id="3.30.710.10">
    <property type="entry name" value="Potassium Channel Kv1.1, Chain A"/>
    <property type="match status" value="1"/>
</dbReference>
<dbReference type="CDD" id="cd18186">
    <property type="entry name" value="BTB_POZ_ZBTB_KLHL-like"/>
    <property type="match status" value="1"/>
</dbReference>
<dbReference type="PROSITE" id="PS50097">
    <property type="entry name" value="BTB"/>
    <property type="match status" value="1"/>
</dbReference>
<feature type="domain" description="BTB" evidence="1">
    <location>
        <begin position="8"/>
        <end position="76"/>
    </location>
</feature>
<organism evidence="2 3">
    <name type="scientific">Meloidogyne enterolobii</name>
    <name type="common">Root-knot nematode worm</name>
    <name type="synonym">Meloidogyne mayaguensis</name>
    <dbReference type="NCBI Taxonomy" id="390850"/>
    <lineage>
        <taxon>Eukaryota</taxon>
        <taxon>Metazoa</taxon>
        <taxon>Ecdysozoa</taxon>
        <taxon>Nematoda</taxon>
        <taxon>Chromadorea</taxon>
        <taxon>Rhabditida</taxon>
        <taxon>Tylenchina</taxon>
        <taxon>Tylenchomorpha</taxon>
        <taxon>Tylenchoidea</taxon>
        <taxon>Meloidogynidae</taxon>
        <taxon>Meloidogyninae</taxon>
        <taxon>Meloidogyne</taxon>
    </lineage>
</organism>
<dbReference type="Pfam" id="PF00651">
    <property type="entry name" value="BTB"/>
    <property type="match status" value="1"/>
</dbReference>
<dbReference type="PANTHER" id="PTHR24413">
    <property type="entry name" value="SPECKLE-TYPE POZ PROTEIN"/>
    <property type="match status" value="1"/>
</dbReference>
<reference evidence="2 3" key="1">
    <citation type="submission" date="2020-08" db="EMBL/GenBank/DDBJ databases">
        <authorList>
            <person name="Koutsovoulos G."/>
            <person name="Danchin GJ E."/>
        </authorList>
    </citation>
    <scope>NUCLEOTIDE SEQUENCE [LARGE SCALE GENOMIC DNA]</scope>
</reference>
<dbReference type="SMART" id="SM00225">
    <property type="entry name" value="BTB"/>
    <property type="match status" value="1"/>
</dbReference>
<name>A0A6V7U7X5_MELEN</name>
<evidence type="ECO:0000313" key="2">
    <source>
        <dbReference type="EMBL" id="CAD2148943.1"/>
    </source>
</evidence>
<sequence length="179" mass="20823">MLDRELLTDCVIKVGDEVIKTHKCILARNSEVLHRMFEQDGKTDAQNGEIIISDATPECVRAMLEFFYSGMVSEDKMRNHVDDIFVIAHRYQVEGLKYLCERFMSSNVDINNIVKYCSNIYLYGAPTLEKACINYIQINRKNFLKSQEWKTIKDYYQSLVPKFFETIMEGLDGDILILP</sequence>
<evidence type="ECO:0000313" key="3">
    <source>
        <dbReference type="Proteomes" id="UP000580250"/>
    </source>
</evidence>
<protein>
    <recommendedName>
        <fullName evidence="1">BTB domain-containing protein</fullName>
    </recommendedName>
</protein>